<dbReference type="CDD" id="cd00018">
    <property type="entry name" value="AP2"/>
    <property type="match status" value="1"/>
</dbReference>
<feature type="region of interest" description="Disordered" evidence="6">
    <location>
        <begin position="204"/>
        <end position="237"/>
    </location>
</feature>
<proteinExistence type="predicted"/>
<dbReference type="OrthoDB" id="207175at2759"/>
<evidence type="ECO:0000256" key="5">
    <source>
        <dbReference type="ARBA" id="ARBA00023242"/>
    </source>
</evidence>
<dbReference type="SUPFAM" id="SSF54171">
    <property type="entry name" value="DNA-binding domain"/>
    <property type="match status" value="2"/>
</dbReference>
<evidence type="ECO:0000256" key="6">
    <source>
        <dbReference type="SAM" id="MobiDB-lite"/>
    </source>
</evidence>
<comment type="subcellular location">
    <subcellularLocation>
        <location evidence="1">Nucleus</location>
    </subcellularLocation>
</comment>
<evidence type="ECO:0000313" key="8">
    <source>
        <dbReference type="EMBL" id="KAB2624592.1"/>
    </source>
</evidence>
<dbReference type="EMBL" id="SMOL01000160">
    <property type="protein sequence ID" value="KAB2624592.1"/>
    <property type="molecule type" value="Genomic_DNA"/>
</dbReference>
<reference evidence="9" key="2">
    <citation type="submission" date="2019-10" db="EMBL/GenBank/DDBJ databases">
        <title>A de novo genome assembly of a pear dwarfing rootstock.</title>
        <authorList>
            <person name="Wang F."/>
            <person name="Wang J."/>
            <person name="Li S."/>
            <person name="Zhang Y."/>
            <person name="Fang M."/>
            <person name="Ma L."/>
            <person name="Zhao Y."/>
            <person name="Jiang S."/>
        </authorList>
    </citation>
    <scope>NUCLEOTIDE SEQUENCE [LARGE SCALE GENOMIC DNA]</scope>
</reference>
<comment type="caution">
    <text evidence="8">The sequence shown here is derived from an EMBL/GenBank/DDBJ whole genome shotgun (WGS) entry which is preliminary data.</text>
</comment>
<evidence type="ECO:0000256" key="4">
    <source>
        <dbReference type="ARBA" id="ARBA00023163"/>
    </source>
</evidence>
<reference evidence="8 9" key="3">
    <citation type="submission" date="2019-11" db="EMBL/GenBank/DDBJ databases">
        <title>A de novo genome assembly of a pear dwarfing rootstock.</title>
        <authorList>
            <person name="Wang F."/>
            <person name="Wang J."/>
            <person name="Li S."/>
            <person name="Zhang Y."/>
            <person name="Fang M."/>
            <person name="Ma L."/>
            <person name="Zhao Y."/>
            <person name="Jiang S."/>
        </authorList>
    </citation>
    <scope>NUCLEOTIDE SEQUENCE [LARGE SCALE GENOMIC DNA]</scope>
    <source>
        <strain evidence="8">S2</strain>
        <tissue evidence="8">Leaf</tissue>
    </source>
</reference>
<feature type="compositionally biased region" description="Polar residues" evidence="6">
    <location>
        <begin position="209"/>
        <end position="225"/>
    </location>
</feature>
<keyword evidence="9" id="KW-1185">Reference proteome</keyword>
<keyword evidence="5" id="KW-0539">Nucleus</keyword>
<dbReference type="GO" id="GO:0005634">
    <property type="term" value="C:nucleus"/>
    <property type="evidence" value="ECO:0007669"/>
    <property type="project" value="UniProtKB-SubCell"/>
</dbReference>
<name>A0A5N5HET3_9ROSA</name>
<dbReference type="AlphaFoldDB" id="A0A5N5HET3"/>
<accession>A0A5N5HET3</accession>
<evidence type="ECO:0000313" key="9">
    <source>
        <dbReference type="Proteomes" id="UP000327157"/>
    </source>
</evidence>
<gene>
    <name evidence="8" type="ORF">D8674_016252</name>
</gene>
<organism evidence="8 9">
    <name type="scientific">Pyrus ussuriensis x Pyrus communis</name>
    <dbReference type="NCBI Taxonomy" id="2448454"/>
    <lineage>
        <taxon>Eukaryota</taxon>
        <taxon>Viridiplantae</taxon>
        <taxon>Streptophyta</taxon>
        <taxon>Embryophyta</taxon>
        <taxon>Tracheophyta</taxon>
        <taxon>Spermatophyta</taxon>
        <taxon>Magnoliopsida</taxon>
        <taxon>eudicotyledons</taxon>
        <taxon>Gunneridae</taxon>
        <taxon>Pentapetalae</taxon>
        <taxon>rosids</taxon>
        <taxon>fabids</taxon>
        <taxon>Rosales</taxon>
        <taxon>Rosaceae</taxon>
        <taxon>Amygdaloideae</taxon>
        <taxon>Maleae</taxon>
        <taxon>Pyrus</taxon>
    </lineage>
</organism>
<dbReference type="PANTHER" id="PTHR32467:SF81">
    <property type="entry name" value="OS06G0145700 PROTEIN"/>
    <property type="match status" value="1"/>
</dbReference>
<sequence>MTSSVKSEFIGPGRRPLCMIEVDALVNKCVKRRCRDSSAVAAQPAQGNGNQQCDQRPQQKKGRQVYLGAYHEEESAARACDLAALKYWGTSTFTNLSVLDYESEIEKMNTLTKTEFLASLRRRSSGFSRGVSKYRGVARTEATITIGDGRVFENKYLYLGTYGTQEEAAHAYVIAAREYRGINAATNFDLKTYIRWQRPRANSLGPQELKSNADQPLPNMPSSSDGIPPSKEGRQMSMFQPNSFTVDDIDTSKNRDIFPRQQQRQPSMPVSPFTKSSPSPTALGLILQSSVFKELVEKNLNGDNEESEKNDLNLLPEQNNSDNIKRILYEGMKNNPFTCSSNSGVLPALESQEESLLPLSNSRDQPLWNGALNMFTSPDFN</sequence>
<dbReference type="InterPro" id="IPR001471">
    <property type="entry name" value="AP2/ERF_dom"/>
</dbReference>
<dbReference type="PROSITE" id="PS51032">
    <property type="entry name" value="AP2_ERF"/>
    <property type="match status" value="2"/>
</dbReference>
<feature type="domain" description="AP2/ERF" evidence="7">
    <location>
        <begin position="26"/>
        <end position="97"/>
    </location>
</feature>
<dbReference type="SMART" id="SM00380">
    <property type="entry name" value="AP2"/>
    <property type="match status" value="2"/>
</dbReference>
<dbReference type="GO" id="GO:0003677">
    <property type="term" value="F:DNA binding"/>
    <property type="evidence" value="ECO:0007669"/>
    <property type="project" value="UniProtKB-KW"/>
</dbReference>
<dbReference type="InterPro" id="IPR016177">
    <property type="entry name" value="DNA-bd_dom_sf"/>
</dbReference>
<dbReference type="PANTHER" id="PTHR32467">
    <property type="entry name" value="AP2-LIKE ETHYLENE-RESPONSIVE TRANSCRIPTION FACTOR"/>
    <property type="match status" value="1"/>
</dbReference>
<protein>
    <submittedName>
        <fullName evidence="8">AP2-like ethylene-responsive transcription factor</fullName>
    </submittedName>
</protein>
<keyword evidence="3" id="KW-0238">DNA-binding</keyword>
<keyword evidence="2" id="KW-0805">Transcription regulation</keyword>
<evidence type="ECO:0000259" key="7">
    <source>
        <dbReference type="PROSITE" id="PS51032"/>
    </source>
</evidence>
<dbReference type="InterPro" id="IPR036955">
    <property type="entry name" value="AP2/ERF_dom_sf"/>
</dbReference>
<evidence type="ECO:0000256" key="1">
    <source>
        <dbReference type="ARBA" id="ARBA00004123"/>
    </source>
</evidence>
<keyword evidence="4" id="KW-0804">Transcription</keyword>
<reference evidence="8 9" key="1">
    <citation type="submission" date="2019-09" db="EMBL/GenBank/DDBJ databases">
        <authorList>
            <person name="Ou C."/>
        </authorList>
    </citation>
    <scope>NUCLEOTIDE SEQUENCE [LARGE SCALE GENOMIC DNA]</scope>
    <source>
        <strain evidence="8">S2</strain>
        <tissue evidence="8">Leaf</tissue>
    </source>
</reference>
<evidence type="ECO:0000256" key="3">
    <source>
        <dbReference type="ARBA" id="ARBA00023125"/>
    </source>
</evidence>
<dbReference type="GO" id="GO:0003700">
    <property type="term" value="F:DNA-binding transcription factor activity"/>
    <property type="evidence" value="ECO:0007669"/>
    <property type="project" value="InterPro"/>
</dbReference>
<dbReference type="Proteomes" id="UP000327157">
    <property type="component" value="Chromosome 16"/>
</dbReference>
<dbReference type="Gene3D" id="3.30.730.10">
    <property type="entry name" value="AP2/ERF domain"/>
    <property type="match status" value="2"/>
</dbReference>
<feature type="domain" description="AP2/ERF" evidence="7">
    <location>
        <begin position="127"/>
        <end position="189"/>
    </location>
</feature>
<feature type="region of interest" description="Disordered" evidence="6">
    <location>
        <begin position="260"/>
        <end position="279"/>
    </location>
</feature>
<evidence type="ECO:0000256" key="2">
    <source>
        <dbReference type="ARBA" id="ARBA00023015"/>
    </source>
</evidence>